<dbReference type="PRINTS" id="PR00163">
    <property type="entry name" value="RUBREDOXIN"/>
</dbReference>
<evidence type="ECO:0000256" key="7">
    <source>
        <dbReference type="ARBA" id="ARBA00006442"/>
    </source>
</evidence>
<keyword evidence="15" id="KW-0408">Iron</keyword>
<evidence type="ECO:0000256" key="6">
    <source>
        <dbReference type="ARBA" id="ARBA00005337"/>
    </source>
</evidence>
<dbReference type="InterPro" id="IPR050260">
    <property type="entry name" value="FAD-bd_OxRdtase"/>
</dbReference>
<dbReference type="Gene3D" id="3.30.390.120">
    <property type="match status" value="1"/>
</dbReference>
<feature type="domain" description="Rubredoxin-like" evidence="17">
    <location>
        <begin position="2"/>
        <end position="53"/>
    </location>
</feature>
<proteinExistence type="inferred from homology"/>
<dbReference type="PROSITE" id="PS50903">
    <property type="entry name" value="RUBREDOXIN_LIKE"/>
    <property type="match status" value="1"/>
</dbReference>
<comment type="similarity">
    <text evidence="7">Belongs to the FAD-dependent oxidoreductase family.</text>
</comment>
<evidence type="ECO:0000256" key="12">
    <source>
        <dbReference type="ARBA" id="ARBA00022827"/>
    </source>
</evidence>
<dbReference type="InterPro" id="IPR023753">
    <property type="entry name" value="FAD/NAD-binding_dom"/>
</dbReference>
<comment type="similarity">
    <text evidence="6">Belongs to the rubredoxin family.</text>
</comment>
<comment type="cofactor">
    <cofactor evidence="2">
        <name>FAD</name>
        <dbReference type="ChEBI" id="CHEBI:57692"/>
    </cofactor>
</comment>
<evidence type="ECO:0000256" key="4">
    <source>
        <dbReference type="ARBA" id="ARBA00004496"/>
    </source>
</evidence>
<dbReference type="Pfam" id="PF07992">
    <property type="entry name" value="Pyr_redox_2"/>
    <property type="match status" value="1"/>
</dbReference>
<evidence type="ECO:0000256" key="14">
    <source>
        <dbReference type="ARBA" id="ARBA00023002"/>
    </source>
</evidence>
<dbReference type="SUPFAM" id="SSF57802">
    <property type="entry name" value="Rubredoxin-like"/>
    <property type="match status" value="1"/>
</dbReference>
<dbReference type="GO" id="GO:0043448">
    <property type="term" value="P:alkane catabolic process"/>
    <property type="evidence" value="ECO:0007669"/>
    <property type="project" value="UniProtKB-UniPathway"/>
</dbReference>
<keyword evidence="14" id="KW-0560">Oxidoreductase</keyword>
<keyword evidence="19" id="KW-1185">Reference proteome</keyword>
<sequence length="478" mass="50505">MFKTWLCVVCGLIYDEALGWPDDGIIAGTRWDDVPEDWKCPECGVGKDDFEMLDISPVVAAAAVSAPVAASVAAAVSAQALTATAKPAAAQAQPRQPIVIIGSGYAGYGLAQALRRADPLVEIRVLTQESGHLYSKPALSIGLAQGKSAAALSGESALAIEKRLKIRVYPYCTVERIDAVARRLHTNIGEMEYGQLVLASGAAPIRLPIEGDSAALLSVNNLHDYRSFRERLVGVQRVAILGDGLIGCEFANDLASSGFQVSVIGLGQWPMERLLPVEAGQQLQAALGELGVSWHLQNTVQRIDSAEQGYRLTLADGQRLEADLVLSAVGLRPNLGLAETAGAAVGRGIQVDAQLQTSQPGIFALGDCIEIDGQLLPYLAPINQGIQALSKTLLGQPTAVSYPLMPVTVKTPAAPLCLLPPAVGVTGEWRCTNTDDGLSAGYYDAEGALHGFVLLGRQAQLQRNSWLQSCQNAQRAVA</sequence>
<keyword evidence="8" id="KW-0813">Transport</keyword>
<dbReference type="Gene3D" id="2.20.28.10">
    <property type="match status" value="1"/>
</dbReference>
<reference evidence="18 19" key="1">
    <citation type="journal article" date="2014" name="Genome Announc.">
        <title>Draft Genome Sequence of Petroleum Oil-Degrading Marine Bacterium Pseudomonas taeanensis Strain MS-3, Isolated from a Crude Oil-Contaminated Seashore.</title>
        <authorList>
            <person name="Lee S.Y."/>
            <person name="Kim S.H."/>
            <person name="Lee D.G."/>
            <person name="Shin S."/>
            <person name="Yun S.H."/>
            <person name="Choi C.W."/>
            <person name="Chung Y.H."/>
            <person name="Choi J.S."/>
            <person name="Kahng H.Y."/>
            <person name="Kim S.I."/>
        </authorList>
    </citation>
    <scope>NUCLEOTIDE SEQUENCE [LARGE SCALE GENOMIC DNA]</scope>
    <source>
        <strain evidence="18 19">MS-3</strain>
    </source>
</reference>
<evidence type="ECO:0000313" key="19">
    <source>
        <dbReference type="Proteomes" id="UP000030063"/>
    </source>
</evidence>
<dbReference type="AlphaFoldDB" id="A0A0A1YFS4"/>
<dbReference type="Proteomes" id="UP000030063">
    <property type="component" value="Unassembled WGS sequence"/>
</dbReference>
<comment type="cofactor">
    <cofactor evidence="1">
        <name>Fe(3+)</name>
        <dbReference type="ChEBI" id="CHEBI:29034"/>
    </cofactor>
</comment>
<evidence type="ECO:0000256" key="1">
    <source>
        <dbReference type="ARBA" id="ARBA00001965"/>
    </source>
</evidence>
<evidence type="ECO:0000256" key="11">
    <source>
        <dbReference type="ARBA" id="ARBA00022723"/>
    </source>
</evidence>
<keyword evidence="9" id="KW-0963">Cytoplasm</keyword>
<dbReference type="InterPro" id="IPR024934">
    <property type="entry name" value="Rubredoxin-like_dom"/>
</dbReference>
<evidence type="ECO:0000256" key="5">
    <source>
        <dbReference type="ARBA" id="ARBA00004933"/>
    </source>
</evidence>
<dbReference type="GO" id="GO:0005506">
    <property type="term" value="F:iron ion binding"/>
    <property type="evidence" value="ECO:0007669"/>
    <property type="project" value="InterPro"/>
</dbReference>
<evidence type="ECO:0000256" key="2">
    <source>
        <dbReference type="ARBA" id="ARBA00001974"/>
    </source>
</evidence>
<evidence type="ECO:0000256" key="9">
    <source>
        <dbReference type="ARBA" id="ARBA00022490"/>
    </source>
</evidence>
<dbReference type="PROSITE" id="PS00202">
    <property type="entry name" value="RUBREDOXIN"/>
    <property type="match status" value="1"/>
</dbReference>
<dbReference type="InterPro" id="IPR018527">
    <property type="entry name" value="Rubredoxin_Fe_BS"/>
</dbReference>
<evidence type="ECO:0000256" key="15">
    <source>
        <dbReference type="ARBA" id="ARBA00023004"/>
    </source>
</evidence>
<dbReference type="eggNOG" id="COG1773">
    <property type="taxonomic scope" value="Bacteria"/>
</dbReference>
<dbReference type="SUPFAM" id="SSF51905">
    <property type="entry name" value="FAD/NAD(P)-binding domain"/>
    <property type="match status" value="1"/>
</dbReference>
<dbReference type="InterPro" id="IPR036188">
    <property type="entry name" value="FAD/NAD-bd_sf"/>
</dbReference>
<evidence type="ECO:0000256" key="16">
    <source>
        <dbReference type="ARBA" id="ARBA00023027"/>
    </source>
</evidence>
<dbReference type="InterPro" id="IPR041364">
    <property type="entry name" value="Rbx-bd"/>
</dbReference>
<comment type="function">
    <text evidence="3">Involved in the hydrocarbon hydroxylating system, which transfers electrons from NADH to rubredoxin reductase and then through rubredoxin to alkane 1 monooxygenase.</text>
</comment>
<comment type="pathway">
    <text evidence="5">Hydrocarbon metabolism; alkane degradation.</text>
</comment>
<dbReference type="STRING" id="1395571.TMS3_0114840"/>
<evidence type="ECO:0000256" key="3">
    <source>
        <dbReference type="ARBA" id="ARBA00002792"/>
    </source>
</evidence>
<keyword evidence="12" id="KW-0274">FAD</keyword>
<dbReference type="Pfam" id="PF18113">
    <property type="entry name" value="Rbx_binding"/>
    <property type="match status" value="1"/>
</dbReference>
<dbReference type="GO" id="GO:0016491">
    <property type="term" value="F:oxidoreductase activity"/>
    <property type="evidence" value="ECO:0007669"/>
    <property type="project" value="UniProtKB-KW"/>
</dbReference>
<keyword evidence="13" id="KW-0249">Electron transport</keyword>
<dbReference type="PANTHER" id="PTHR43429">
    <property type="entry name" value="PYRIDINE NUCLEOTIDE-DISULFIDE OXIDOREDUCTASE DOMAIN-CONTAINING"/>
    <property type="match status" value="1"/>
</dbReference>
<dbReference type="EMBL" id="AWSQ01000004">
    <property type="protein sequence ID" value="KFX68770.1"/>
    <property type="molecule type" value="Genomic_DNA"/>
</dbReference>
<keyword evidence="10" id="KW-0285">Flavoprotein</keyword>
<dbReference type="OrthoDB" id="9808980at2"/>
<dbReference type="InterPro" id="IPR024935">
    <property type="entry name" value="Rubredoxin_dom"/>
</dbReference>
<dbReference type="UniPathway" id="UPA00191"/>
<evidence type="ECO:0000313" key="18">
    <source>
        <dbReference type="EMBL" id="KFX68770.1"/>
    </source>
</evidence>
<dbReference type="PRINTS" id="PR00411">
    <property type="entry name" value="PNDRDTASEI"/>
</dbReference>
<protein>
    <submittedName>
        <fullName evidence="18">Rubredoxin-NAD(+) reductase</fullName>
    </submittedName>
</protein>
<dbReference type="FunFam" id="2.20.28.10:FF:000001">
    <property type="entry name" value="Rubredoxin"/>
    <property type="match status" value="1"/>
</dbReference>
<name>A0A0A1YFS4_9PSED</name>
<organism evidence="18 19">
    <name type="scientific">Pseudomonas taeanensis MS-3</name>
    <dbReference type="NCBI Taxonomy" id="1395571"/>
    <lineage>
        <taxon>Bacteria</taxon>
        <taxon>Pseudomonadati</taxon>
        <taxon>Pseudomonadota</taxon>
        <taxon>Gammaproteobacteria</taxon>
        <taxon>Pseudomonadales</taxon>
        <taxon>Pseudomonadaceae</taxon>
        <taxon>Pseudomonas</taxon>
    </lineage>
</organism>
<dbReference type="Gene3D" id="3.50.50.60">
    <property type="entry name" value="FAD/NAD(P)-binding domain"/>
    <property type="match status" value="2"/>
</dbReference>
<evidence type="ECO:0000256" key="10">
    <source>
        <dbReference type="ARBA" id="ARBA00022630"/>
    </source>
</evidence>
<dbReference type="eggNOG" id="COG1251">
    <property type="taxonomic scope" value="Bacteria"/>
</dbReference>
<comment type="subcellular location">
    <subcellularLocation>
        <location evidence="4">Cytoplasm</location>
    </subcellularLocation>
</comment>
<keyword evidence="11" id="KW-0479">Metal-binding</keyword>
<dbReference type="CDD" id="cd00730">
    <property type="entry name" value="rubredoxin"/>
    <property type="match status" value="1"/>
</dbReference>
<gene>
    <name evidence="18" type="ORF">TMS3_0114840</name>
</gene>
<accession>A0A0A1YFS4</accession>
<evidence type="ECO:0000256" key="8">
    <source>
        <dbReference type="ARBA" id="ARBA00022448"/>
    </source>
</evidence>
<dbReference type="PANTHER" id="PTHR43429:SF3">
    <property type="entry name" value="NITRITE REDUCTASE [NAD(P)H]"/>
    <property type="match status" value="1"/>
</dbReference>
<dbReference type="PRINTS" id="PR00368">
    <property type="entry name" value="FADPNR"/>
</dbReference>
<evidence type="ECO:0000256" key="13">
    <source>
        <dbReference type="ARBA" id="ARBA00022982"/>
    </source>
</evidence>
<keyword evidence="16" id="KW-0520">NAD</keyword>
<dbReference type="Pfam" id="PF00301">
    <property type="entry name" value="Rubredoxin"/>
    <property type="match status" value="1"/>
</dbReference>
<dbReference type="GO" id="GO:0005737">
    <property type="term" value="C:cytoplasm"/>
    <property type="evidence" value="ECO:0007669"/>
    <property type="project" value="UniProtKB-SubCell"/>
</dbReference>
<comment type="caution">
    <text evidence="18">The sequence shown here is derived from an EMBL/GenBank/DDBJ whole genome shotgun (WGS) entry which is preliminary data.</text>
</comment>
<evidence type="ECO:0000259" key="17">
    <source>
        <dbReference type="PROSITE" id="PS50903"/>
    </source>
</evidence>